<dbReference type="Gene3D" id="3.20.20.450">
    <property type="entry name" value="EAL domain"/>
    <property type="match status" value="1"/>
</dbReference>
<dbReference type="GO" id="GO:0071111">
    <property type="term" value="F:cyclic-guanylate-specific phosphodiesterase activity"/>
    <property type="evidence" value="ECO:0007669"/>
    <property type="project" value="UniProtKB-EC"/>
</dbReference>
<dbReference type="PANTHER" id="PTHR33121">
    <property type="entry name" value="CYCLIC DI-GMP PHOSPHODIESTERASE PDEF"/>
    <property type="match status" value="1"/>
</dbReference>
<comment type="caution">
    <text evidence="3">The sequence shown here is derived from an EMBL/GenBank/DDBJ whole genome shotgun (WGS) entry which is preliminary data.</text>
</comment>
<evidence type="ECO:0000259" key="1">
    <source>
        <dbReference type="PROSITE" id="PS50883"/>
    </source>
</evidence>
<feature type="domain" description="EAL" evidence="1">
    <location>
        <begin position="178"/>
        <end position="431"/>
    </location>
</feature>
<dbReference type="EC" id="2.7.7.65" evidence="3"/>
<dbReference type="SUPFAM" id="SSF141868">
    <property type="entry name" value="EAL domain-like"/>
    <property type="match status" value="1"/>
</dbReference>
<protein>
    <submittedName>
        <fullName evidence="3">Bifunctional diguanylate cyclase/phosphodiesterase</fullName>
        <ecNumber evidence="3">2.7.7.65</ecNumber>
        <ecNumber evidence="3">3.1.4.52</ecNumber>
    </submittedName>
</protein>
<keyword evidence="3" id="KW-0808">Transferase</keyword>
<dbReference type="SUPFAM" id="SSF55073">
    <property type="entry name" value="Nucleotide cyclase"/>
    <property type="match status" value="1"/>
</dbReference>
<dbReference type="PROSITE" id="PS50887">
    <property type="entry name" value="GGDEF"/>
    <property type="match status" value="1"/>
</dbReference>
<gene>
    <name evidence="3" type="ORF">ABXR19_08290</name>
</gene>
<dbReference type="InterPro" id="IPR029787">
    <property type="entry name" value="Nucleotide_cyclase"/>
</dbReference>
<dbReference type="Pfam" id="PF00990">
    <property type="entry name" value="GGDEF"/>
    <property type="match status" value="1"/>
</dbReference>
<feature type="domain" description="GGDEF" evidence="2">
    <location>
        <begin position="46"/>
        <end position="170"/>
    </location>
</feature>
<keyword evidence="4" id="KW-1185">Reference proteome</keyword>
<accession>A0ABV2TM08</accession>
<dbReference type="InterPro" id="IPR043128">
    <property type="entry name" value="Rev_trsase/Diguanyl_cyclase"/>
</dbReference>
<reference evidence="3 4" key="1">
    <citation type="submission" date="2024-07" db="EMBL/GenBank/DDBJ databases">
        <title>Uliginosibacterium flavum JJ3220;KACC:17644.</title>
        <authorList>
            <person name="Kim M.K."/>
        </authorList>
    </citation>
    <scope>NUCLEOTIDE SEQUENCE [LARGE SCALE GENOMIC DNA]</scope>
    <source>
        <strain evidence="3 4">KACC:17644</strain>
    </source>
</reference>
<dbReference type="Pfam" id="PF00563">
    <property type="entry name" value="EAL"/>
    <property type="match status" value="1"/>
</dbReference>
<dbReference type="RefSeq" id="WP_354600648.1">
    <property type="nucleotide sequence ID" value="NZ_JBEWZI010000007.1"/>
</dbReference>
<name>A0ABV2TM08_9RHOO</name>
<dbReference type="CDD" id="cd01949">
    <property type="entry name" value="GGDEF"/>
    <property type="match status" value="1"/>
</dbReference>
<dbReference type="InterPro" id="IPR050706">
    <property type="entry name" value="Cyclic-di-GMP_PDE-like"/>
</dbReference>
<dbReference type="Gene3D" id="3.30.70.270">
    <property type="match status" value="1"/>
</dbReference>
<evidence type="ECO:0000259" key="2">
    <source>
        <dbReference type="PROSITE" id="PS50887"/>
    </source>
</evidence>
<dbReference type="SMART" id="SM00267">
    <property type="entry name" value="GGDEF"/>
    <property type="match status" value="1"/>
</dbReference>
<dbReference type="PANTHER" id="PTHR33121:SF70">
    <property type="entry name" value="SIGNALING PROTEIN YKOW"/>
    <property type="match status" value="1"/>
</dbReference>
<dbReference type="PROSITE" id="PS50883">
    <property type="entry name" value="EAL"/>
    <property type="match status" value="1"/>
</dbReference>
<dbReference type="InterPro" id="IPR035919">
    <property type="entry name" value="EAL_sf"/>
</dbReference>
<proteinExistence type="predicted"/>
<dbReference type="EC" id="3.1.4.52" evidence="3"/>
<dbReference type="EMBL" id="JBEWZI010000007">
    <property type="protein sequence ID" value="MET7014188.1"/>
    <property type="molecule type" value="Genomic_DNA"/>
</dbReference>
<dbReference type="SMART" id="SM00052">
    <property type="entry name" value="EAL"/>
    <property type="match status" value="1"/>
</dbReference>
<organism evidence="3 4">
    <name type="scientific">Uliginosibacterium flavum</name>
    <dbReference type="NCBI Taxonomy" id="1396831"/>
    <lineage>
        <taxon>Bacteria</taxon>
        <taxon>Pseudomonadati</taxon>
        <taxon>Pseudomonadota</taxon>
        <taxon>Betaproteobacteria</taxon>
        <taxon>Rhodocyclales</taxon>
        <taxon>Zoogloeaceae</taxon>
        <taxon>Uliginosibacterium</taxon>
    </lineage>
</organism>
<dbReference type="GO" id="GO:0052621">
    <property type="term" value="F:diguanylate cyclase activity"/>
    <property type="evidence" value="ECO:0007669"/>
    <property type="project" value="UniProtKB-EC"/>
</dbReference>
<dbReference type="InterPro" id="IPR001633">
    <property type="entry name" value="EAL_dom"/>
</dbReference>
<dbReference type="Proteomes" id="UP001549691">
    <property type="component" value="Unassembled WGS sequence"/>
</dbReference>
<dbReference type="InterPro" id="IPR000160">
    <property type="entry name" value="GGDEF_dom"/>
</dbReference>
<evidence type="ECO:0000313" key="3">
    <source>
        <dbReference type="EMBL" id="MET7014188.1"/>
    </source>
</evidence>
<keyword evidence="3" id="KW-0378">Hydrolase</keyword>
<sequence length="442" mass="47874">MIFDTATAVAPRPVAIDNLAVPGLPDRATFLRRLEMAIRTAERQNSSFAVLLLDAGLSPDDGLLDLSLLNKAAIAIRATVRLSDTVAFLSGCEFAVLLSVGNEEGAMRVAGKIISTLGEMMGLETPPDVAVGVAMFSAHGKTGEALLRAAEGALYQARRSNRDIMLAVRAEVLSDEFFAELEERIGTAIEQDEFVLHFQPVVKLQTGLPVSTEALARWHHPELGLMRPAEFLHLAESEGNVEALSLRLTDRALNQARIWRERGMSLSLSLNISTALLECADLDQKILSRLHTLALEPRSLTLELRDEGLSSLSPTATKSLFSLASAGVCLSIDDFGRGAGALRSLRDLPVQEFKIDAEFSAQVCRSEADAAIVASLVTLGRKLGKVVIAKGIESEEVRQKLCDLGCEYGQGFHFAQALDASELENWCENRLISSILEEPRAV</sequence>
<evidence type="ECO:0000313" key="4">
    <source>
        <dbReference type="Proteomes" id="UP001549691"/>
    </source>
</evidence>
<dbReference type="NCBIfam" id="TIGR00254">
    <property type="entry name" value="GGDEF"/>
    <property type="match status" value="1"/>
</dbReference>
<keyword evidence="3" id="KW-0548">Nucleotidyltransferase</keyword>
<dbReference type="CDD" id="cd01948">
    <property type="entry name" value="EAL"/>
    <property type="match status" value="1"/>
</dbReference>